<evidence type="ECO:0000313" key="2">
    <source>
        <dbReference type="EMBL" id="KGD62225.1"/>
    </source>
</evidence>
<dbReference type="Pfam" id="PF06097">
    <property type="entry name" value="DUF945"/>
    <property type="match status" value="1"/>
</dbReference>
<evidence type="ECO:0008006" key="4">
    <source>
        <dbReference type="Google" id="ProtNLM"/>
    </source>
</evidence>
<reference evidence="2 3" key="1">
    <citation type="submission" date="2012-09" db="EMBL/GenBank/DDBJ databases">
        <title>Genome Sequence of alkane-degrading Bacterium Alcanivorax jadensis T9.</title>
        <authorList>
            <person name="Lai Q."/>
            <person name="Shao Z."/>
        </authorList>
    </citation>
    <scope>NUCLEOTIDE SEQUENCE [LARGE SCALE GENOMIC DNA]</scope>
    <source>
        <strain evidence="2 3">T9</strain>
    </source>
</reference>
<dbReference type="EMBL" id="ARXU01000002">
    <property type="protein sequence ID" value="KGD62225.1"/>
    <property type="molecule type" value="Genomic_DNA"/>
</dbReference>
<feature type="region of interest" description="Disordered" evidence="1">
    <location>
        <begin position="471"/>
        <end position="498"/>
    </location>
</feature>
<organism evidence="2 3">
    <name type="scientific">Alcanivorax jadensis T9</name>
    <dbReference type="NCBI Taxonomy" id="1177181"/>
    <lineage>
        <taxon>Bacteria</taxon>
        <taxon>Pseudomonadati</taxon>
        <taxon>Pseudomonadota</taxon>
        <taxon>Gammaproteobacteria</taxon>
        <taxon>Oceanospirillales</taxon>
        <taxon>Alcanivoracaceae</taxon>
        <taxon>Alcanivorax</taxon>
    </lineage>
</organism>
<dbReference type="InterPro" id="IPR010352">
    <property type="entry name" value="DUF945"/>
</dbReference>
<comment type="caution">
    <text evidence="2">The sequence shown here is derived from an EMBL/GenBank/DDBJ whole genome shotgun (WGS) entry which is preliminary data.</text>
</comment>
<protein>
    <recommendedName>
        <fullName evidence="4">DUF945 domain-containing protein</fullName>
    </recommendedName>
</protein>
<evidence type="ECO:0000256" key="1">
    <source>
        <dbReference type="SAM" id="MobiDB-lite"/>
    </source>
</evidence>
<dbReference type="RefSeq" id="WP_035244915.1">
    <property type="nucleotide sequence ID" value="NZ_ARXU01000002.1"/>
</dbReference>
<evidence type="ECO:0000313" key="3">
    <source>
        <dbReference type="Proteomes" id="UP000029443"/>
    </source>
</evidence>
<accession>A0ABR4WFG7</accession>
<gene>
    <name evidence="2" type="ORF">T9A_00516</name>
</gene>
<sequence length="498" mass="53697">MKKVVALIVVLVVAWLGATFYVGMRAETLVRDEVAGLEVIPGQSDIVFDVLRYDRGLFRSEAVTCLIAQGELASNPNMAMLSGQICSLSTIHHGPFAWTDEGLFVGIAASEEVLDLSELPPEMAAMVNEIFQGKPPVTGYSRYGFDGSLTMKVAVSPVNLEAPMGKVVLEELQLDVLRPTADTYPVNTYLSLQGLDVSSPKMGFAVDSLTGAVDIVAMLGGELPLADINLAGKQLRWSQGEQPMLAFDLTLQGNSKDHGDTLSGDSRLWLENISGPMVPLPMDSAYLGMDYAGLDRQALVKVHALNREMDEIQTRALMGALTGNGEQDMEQQMARIQTLLAEMTQVAAEQLLHPGDSELSLQMLVDHQGERQLTVDSKARYLGLDGNNLPADELMALSEAQIQQMLDVQVRVDMHESLVPASYVARLTALAEQGVVERQGERWSSVISANGGALSLNGQLVSAEELQERMKAVSGPAGTPEAAEAETALDDPLAYQVD</sequence>
<dbReference type="Proteomes" id="UP000029443">
    <property type="component" value="Unassembled WGS sequence"/>
</dbReference>
<proteinExistence type="predicted"/>
<keyword evidence="3" id="KW-1185">Reference proteome</keyword>
<name>A0ABR4WFG7_9GAMM</name>